<gene>
    <name evidence="2" type="ORF">IWQ62_005576</name>
</gene>
<sequence length="194" mass="21142">MPKVNRTRNRLHATAVPHKRTFAVQDNAVRSLETLQAGVSPDDLNPSTLLKEFRQDPSLLERGQSGASQPAQCAPMGSGMDSEILPRNGTEGQPLASKKEKQARRRQDFLKKLHHAHTTLAEERAGKRKRKNILVNPAGLNDIKQSLQKIAGDISATGSSHQSELPGGPSSLPTAASSRHKSKKLTNKGRQKLL</sequence>
<dbReference type="AlphaFoldDB" id="A0A9W8AQP3"/>
<protein>
    <recommendedName>
        <fullName evidence="4">Ribosome biogenesis protein SLX9</fullName>
    </recommendedName>
</protein>
<comment type="caution">
    <text evidence="2">The sequence shown here is derived from an EMBL/GenBank/DDBJ whole genome shotgun (WGS) entry which is preliminary data.</text>
</comment>
<reference evidence="2" key="1">
    <citation type="submission" date="2022-07" db="EMBL/GenBank/DDBJ databases">
        <title>Phylogenomic reconstructions and comparative analyses of Kickxellomycotina fungi.</title>
        <authorList>
            <person name="Reynolds N.K."/>
            <person name="Stajich J.E."/>
            <person name="Barry K."/>
            <person name="Grigoriev I.V."/>
            <person name="Crous P."/>
            <person name="Smith M.E."/>
        </authorList>
    </citation>
    <scope>NUCLEOTIDE SEQUENCE</scope>
    <source>
        <strain evidence="2">RSA 1196</strain>
    </source>
</reference>
<dbReference type="OrthoDB" id="18703at2759"/>
<organism evidence="2 3">
    <name type="scientific">Dispira parvispora</name>
    <dbReference type="NCBI Taxonomy" id="1520584"/>
    <lineage>
        <taxon>Eukaryota</taxon>
        <taxon>Fungi</taxon>
        <taxon>Fungi incertae sedis</taxon>
        <taxon>Zoopagomycota</taxon>
        <taxon>Kickxellomycotina</taxon>
        <taxon>Dimargaritomycetes</taxon>
        <taxon>Dimargaritales</taxon>
        <taxon>Dimargaritaceae</taxon>
        <taxon>Dispira</taxon>
    </lineage>
</organism>
<keyword evidence="3" id="KW-1185">Reference proteome</keyword>
<evidence type="ECO:0008006" key="4">
    <source>
        <dbReference type="Google" id="ProtNLM"/>
    </source>
</evidence>
<feature type="region of interest" description="Disordered" evidence="1">
    <location>
        <begin position="153"/>
        <end position="194"/>
    </location>
</feature>
<dbReference type="Proteomes" id="UP001150925">
    <property type="component" value="Unassembled WGS sequence"/>
</dbReference>
<name>A0A9W8AQP3_9FUNG</name>
<accession>A0A9W8AQP3</accession>
<feature type="compositionally biased region" description="Basic residues" evidence="1">
    <location>
        <begin position="178"/>
        <end position="194"/>
    </location>
</feature>
<dbReference type="EMBL" id="JANBPY010002383">
    <property type="protein sequence ID" value="KAJ1955233.1"/>
    <property type="molecule type" value="Genomic_DNA"/>
</dbReference>
<evidence type="ECO:0000313" key="3">
    <source>
        <dbReference type="Proteomes" id="UP001150925"/>
    </source>
</evidence>
<feature type="region of interest" description="Disordered" evidence="1">
    <location>
        <begin position="61"/>
        <end position="105"/>
    </location>
</feature>
<evidence type="ECO:0000313" key="2">
    <source>
        <dbReference type="EMBL" id="KAJ1955233.1"/>
    </source>
</evidence>
<proteinExistence type="predicted"/>
<evidence type="ECO:0000256" key="1">
    <source>
        <dbReference type="SAM" id="MobiDB-lite"/>
    </source>
</evidence>